<evidence type="ECO:0000256" key="8">
    <source>
        <dbReference type="SAM" id="MobiDB-lite"/>
    </source>
</evidence>
<dbReference type="GO" id="GO:0008270">
    <property type="term" value="F:zinc ion binding"/>
    <property type="evidence" value="ECO:0007669"/>
    <property type="project" value="UniProtKB-KW"/>
</dbReference>
<evidence type="ECO:0000256" key="1">
    <source>
        <dbReference type="ARBA" id="ARBA00004123"/>
    </source>
</evidence>
<evidence type="ECO:0000256" key="2">
    <source>
        <dbReference type="ARBA" id="ARBA00022723"/>
    </source>
</evidence>
<keyword evidence="5" id="KW-0862">Zinc</keyword>
<evidence type="ECO:0000256" key="3">
    <source>
        <dbReference type="ARBA" id="ARBA00022737"/>
    </source>
</evidence>
<evidence type="ECO:0000313" key="10">
    <source>
        <dbReference type="EMBL" id="KIV84438.1"/>
    </source>
</evidence>
<evidence type="ECO:0000256" key="4">
    <source>
        <dbReference type="ARBA" id="ARBA00022771"/>
    </source>
</evidence>
<dbReference type="SUPFAM" id="SSF57667">
    <property type="entry name" value="beta-beta-alpha zinc fingers"/>
    <property type="match status" value="1"/>
</dbReference>
<dbReference type="PANTHER" id="PTHR40626:SF13">
    <property type="entry name" value="RESPIRATION FACTOR 2-RELATED"/>
    <property type="match status" value="1"/>
</dbReference>
<dbReference type="EMBL" id="KN846951">
    <property type="protein sequence ID" value="KIV84438.1"/>
    <property type="molecule type" value="Genomic_DNA"/>
</dbReference>
<dbReference type="STRING" id="1016849.A0A0D1ZCE6"/>
<feature type="compositionally biased region" description="Basic and acidic residues" evidence="8">
    <location>
        <begin position="333"/>
        <end position="343"/>
    </location>
</feature>
<dbReference type="GO" id="GO:0000981">
    <property type="term" value="F:DNA-binding transcription factor activity, RNA polymerase II-specific"/>
    <property type="evidence" value="ECO:0007669"/>
    <property type="project" value="InterPro"/>
</dbReference>
<name>A0A0D1ZCE6_9EURO</name>
<dbReference type="InterPro" id="IPR013087">
    <property type="entry name" value="Znf_C2H2_type"/>
</dbReference>
<feature type="compositionally biased region" description="Polar residues" evidence="8">
    <location>
        <begin position="304"/>
        <end position="315"/>
    </location>
</feature>
<dbReference type="CDD" id="cd12148">
    <property type="entry name" value="fungal_TF_MHR"/>
    <property type="match status" value="1"/>
</dbReference>
<dbReference type="GO" id="GO:0000785">
    <property type="term" value="C:chromatin"/>
    <property type="evidence" value="ECO:0007669"/>
    <property type="project" value="TreeGrafter"/>
</dbReference>
<sequence length="885" mass="99111">MTSATAPFTFVHETSHRVVDGTATKAASAPRRHICDVCNRHFKRSEHLLRHVRAHRQEKPFNCRYCPKGFARKDLLSRHEKTLHSLEYEEPVHNSHRGPRKNTRSRDSLSSTVKTKTPPRGCADEATNLANPDTIVIRADKYLDLAQDFFEGNQSTNHDVALVEAPLDLLSAQMGILPSTSRLNTHSSPMEQTSLLGGAGPFPPFTGSILSSNGNGAEAEQGLQVSLQNNGPGQNMIVDRPEPVPSFAMPLELATPDFFAMIDDSLFTQMSLPAEMIDFEFSPESFGAGSTSNTNRESVVGTAGNVQQTSSNSGFAGSHPNVATDGSILNPESSRRRTSKSERPTIDNLVKKILLDDLRSNYNVDEQQLAQLPSSRVLDNFLWKFFQCFQKHVPIFHVPTFDPAMTPAPLLLALCSIGALYTLNRKHAAALRLMANDALEATLPRKYSGQPPCLEPVWQTQCRALITFGAMFGGSLGDTGESISELGSFVRPYALHRARLSSHPRARHLSSWEDWIEFETCKRLLCYIYISSSLNSATFGLPPGFSGFRDLNFEIPAEEALWDAPTREEWQQLIDTHVGEEPATLSAVLSELVLGDEMTFSSRTYSRLGRFATTVLMHGVNVHMYYLAQSRSSLMMNNVDANIGYAVRLSHHTQTERALTRCQEFLKTWQLAHDDSQHSRQEDSLIFNCQALLRLSYVRVFSGMRSFNRTTLLYEDPALIASAVGTYLGESRERTAFLTKAAEQVMFCFTTPIRAGHMLTRKIAAFTWSIEHAVACWDCNLFLGKWIHTVEIQEADTPLNQEEIAIFDSLKEALQDAENPYDPQMSLAAQVTRTWADFMDDVWVWQITLRMGNVLRQLARDYESSWQEQRALTYGLQSAPQPELQ</sequence>
<evidence type="ECO:0000256" key="5">
    <source>
        <dbReference type="ARBA" id="ARBA00022833"/>
    </source>
</evidence>
<dbReference type="OrthoDB" id="654211at2759"/>
<dbReference type="InterPro" id="IPR007219">
    <property type="entry name" value="XnlR_reg_dom"/>
</dbReference>
<dbReference type="GO" id="GO:0005634">
    <property type="term" value="C:nucleus"/>
    <property type="evidence" value="ECO:0007669"/>
    <property type="project" value="UniProtKB-SubCell"/>
</dbReference>
<feature type="compositionally biased region" description="Basic residues" evidence="8">
    <location>
        <begin position="94"/>
        <end position="103"/>
    </location>
</feature>
<feature type="domain" description="C2H2-type" evidence="9">
    <location>
        <begin position="33"/>
        <end position="60"/>
    </location>
</feature>
<dbReference type="PROSITE" id="PS00028">
    <property type="entry name" value="ZINC_FINGER_C2H2_1"/>
    <property type="match status" value="2"/>
</dbReference>
<dbReference type="AlphaFoldDB" id="A0A0D1ZCE6"/>
<proteinExistence type="predicted"/>
<comment type="subcellular location">
    <subcellularLocation>
        <location evidence="1">Nucleus</location>
    </subcellularLocation>
</comment>
<evidence type="ECO:0000256" key="6">
    <source>
        <dbReference type="ARBA" id="ARBA00023242"/>
    </source>
</evidence>
<dbReference type="Pfam" id="PF00096">
    <property type="entry name" value="zf-C2H2"/>
    <property type="match status" value="2"/>
</dbReference>
<organism evidence="10 11">
    <name type="scientific">Exophiala sideris</name>
    <dbReference type="NCBI Taxonomy" id="1016849"/>
    <lineage>
        <taxon>Eukaryota</taxon>
        <taxon>Fungi</taxon>
        <taxon>Dikarya</taxon>
        <taxon>Ascomycota</taxon>
        <taxon>Pezizomycotina</taxon>
        <taxon>Eurotiomycetes</taxon>
        <taxon>Chaetothyriomycetidae</taxon>
        <taxon>Chaetothyriales</taxon>
        <taxon>Herpotrichiellaceae</taxon>
        <taxon>Exophiala</taxon>
    </lineage>
</organism>
<dbReference type="HOGENOM" id="CLU_007423_0_0_1"/>
<keyword evidence="6" id="KW-0539">Nucleus</keyword>
<feature type="domain" description="C2H2-type" evidence="9">
    <location>
        <begin position="61"/>
        <end position="89"/>
    </location>
</feature>
<dbReference type="SMART" id="SM00355">
    <property type="entry name" value="ZnF_C2H2"/>
    <property type="match status" value="2"/>
</dbReference>
<keyword evidence="4 7" id="KW-0863">Zinc-finger</keyword>
<evidence type="ECO:0000313" key="11">
    <source>
        <dbReference type="Proteomes" id="UP000053599"/>
    </source>
</evidence>
<dbReference type="InterPro" id="IPR051059">
    <property type="entry name" value="VerF-like"/>
</dbReference>
<dbReference type="Pfam" id="PF04082">
    <property type="entry name" value="Fungal_trans"/>
    <property type="match status" value="1"/>
</dbReference>
<protein>
    <recommendedName>
        <fullName evidence="9">C2H2-type domain-containing protein</fullName>
    </recommendedName>
</protein>
<dbReference type="InterPro" id="IPR036236">
    <property type="entry name" value="Znf_C2H2_sf"/>
</dbReference>
<keyword evidence="2" id="KW-0479">Metal-binding</keyword>
<dbReference type="PANTHER" id="PTHR40626">
    <property type="entry name" value="MIP31509P"/>
    <property type="match status" value="1"/>
</dbReference>
<keyword evidence="3" id="KW-0677">Repeat</keyword>
<accession>A0A0D1ZCE6</accession>
<dbReference type="Proteomes" id="UP000053599">
    <property type="component" value="Unassembled WGS sequence"/>
</dbReference>
<feature type="region of interest" description="Disordered" evidence="8">
    <location>
        <begin position="304"/>
        <end position="343"/>
    </location>
</feature>
<reference evidence="10 11" key="1">
    <citation type="submission" date="2015-01" db="EMBL/GenBank/DDBJ databases">
        <title>The Genome Sequence of Exophiala sideris CBS121828.</title>
        <authorList>
            <consortium name="The Broad Institute Genomics Platform"/>
            <person name="Cuomo C."/>
            <person name="de Hoog S."/>
            <person name="Gorbushina A."/>
            <person name="Stielow B."/>
            <person name="Teixiera M."/>
            <person name="Abouelleil A."/>
            <person name="Chapman S.B."/>
            <person name="Priest M."/>
            <person name="Young S.K."/>
            <person name="Wortman J."/>
            <person name="Nusbaum C."/>
            <person name="Birren B."/>
        </authorList>
    </citation>
    <scope>NUCLEOTIDE SEQUENCE [LARGE SCALE GENOMIC DNA]</scope>
    <source>
        <strain evidence="10 11">CBS 121828</strain>
    </source>
</reference>
<evidence type="ECO:0000259" key="9">
    <source>
        <dbReference type="PROSITE" id="PS50157"/>
    </source>
</evidence>
<dbReference type="GO" id="GO:0000978">
    <property type="term" value="F:RNA polymerase II cis-regulatory region sequence-specific DNA binding"/>
    <property type="evidence" value="ECO:0007669"/>
    <property type="project" value="InterPro"/>
</dbReference>
<dbReference type="PROSITE" id="PS50157">
    <property type="entry name" value="ZINC_FINGER_C2H2_2"/>
    <property type="match status" value="2"/>
</dbReference>
<gene>
    <name evidence="10" type="ORF">PV11_00217</name>
</gene>
<evidence type="ECO:0000256" key="7">
    <source>
        <dbReference type="PROSITE-ProRule" id="PRU00042"/>
    </source>
</evidence>
<dbReference type="Gene3D" id="3.30.160.60">
    <property type="entry name" value="Classic Zinc Finger"/>
    <property type="match status" value="2"/>
</dbReference>
<dbReference type="GO" id="GO:0006351">
    <property type="term" value="P:DNA-templated transcription"/>
    <property type="evidence" value="ECO:0007669"/>
    <property type="project" value="InterPro"/>
</dbReference>
<feature type="region of interest" description="Disordered" evidence="8">
    <location>
        <begin position="86"/>
        <end position="127"/>
    </location>
</feature>